<organism evidence="4 5">
    <name type="scientific">Tersicoccus phoenicis</name>
    <dbReference type="NCBI Taxonomy" id="554083"/>
    <lineage>
        <taxon>Bacteria</taxon>
        <taxon>Bacillati</taxon>
        <taxon>Actinomycetota</taxon>
        <taxon>Actinomycetes</taxon>
        <taxon>Micrococcales</taxon>
        <taxon>Micrococcaceae</taxon>
        <taxon>Tersicoccus</taxon>
    </lineage>
</organism>
<dbReference type="PROSITE" id="PS50977">
    <property type="entry name" value="HTH_TETR_2"/>
    <property type="match status" value="1"/>
</dbReference>
<evidence type="ECO:0000256" key="1">
    <source>
        <dbReference type="ARBA" id="ARBA00023125"/>
    </source>
</evidence>
<protein>
    <recommendedName>
        <fullName evidence="3">HTH tetR-type domain-containing protein</fullName>
    </recommendedName>
</protein>
<dbReference type="InterPro" id="IPR009057">
    <property type="entry name" value="Homeodomain-like_sf"/>
</dbReference>
<evidence type="ECO:0000259" key="3">
    <source>
        <dbReference type="PROSITE" id="PS50977"/>
    </source>
</evidence>
<keyword evidence="5" id="KW-1185">Reference proteome</keyword>
<dbReference type="PRINTS" id="PR00455">
    <property type="entry name" value="HTHTETR"/>
</dbReference>
<dbReference type="PANTHER" id="PTHR30055">
    <property type="entry name" value="HTH-TYPE TRANSCRIPTIONAL REGULATOR RUTR"/>
    <property type="match status" value="1"/>
</dbReference>
<dbReference type="GO" id="GO:0000976">
    <property type="term" value="F:transcription cis-regulatory region binding"/>
    <property type="evidence" value="ECO:0007669"/>
    <property type="project" value="TreeGrafter"/>
</dbReference>
<dbReference type="RefSeq" id="WP_076704901.1">
    <property type="nucleotide sequence ID" value="NZ_MRDE01000072.1"/>
</dbReference>
<dbReference type="STRING" id="554083.BKD30_12095"/>
<proteinExistence type="predicted"/>
<dbReference type="Proteomes" id="UP000187085">
    <property type="component" value="Unassembled WGS sequence"/>
</dbReference>
<dbReference type="PANTHER" id="PTHR30055:SF146">
    <property type="entry name" value="HTH-TYPE TRANSCRIPTIONAL DUAL REGULATOR CECR"/>
    <property type="match status" value="1"/>
</dbReference>
<feature type="DNA-binding region" description="H-T-H motif" evidence="2">
    <location>
        <begin position="38"/>
        <end position="57"/>
    </location>
</feature>
<dbReference type="GO" id="GO:0003700">
    <property type="term" value="F:DNA-binding transcription factor activity"/>
    <property type="evidence" value="ECO:0007669"/>
    <property type="project" value="TreeGrafter"/>
</dbReference>
<evidence type="ECO:0000313" key="4">
    <source>
        <dbReference type="EMBL" id="OMH23630.1"/>
    </source>
</evidence>
<name>A0A1R1L801_9MICC</name>
<dbReference type="EMBL" id="MRDE01000072">
    <property type="protein sequence ID" value="OMH23630.1"/>
    <property type="molecule type" value="Genomic_DNA"/>
</dbReference>
<evidence type="ECO:0000313" key="5">
    <source>
        <dbReference type="Proteomes" id="UP000187085"/>
    </source>
</evidence>
<dbReference type="Pfam" id="PF00440">
    <property type="entry name" value="TetR_N"/>
    <property type="match status" value="1"/>
</dbReference>
<sequence>MRSTCGTERSGGDDLTTRARIRDAAVARFAREGFHRTTMRAVAADAGVSPGLLIHHFGSKDGLRRQCDEYVLAWFVQRARAEASTDGLREVIASFVADPAATRVPMDYMARAVTEGTPTGAGFIDTMITETEQYVHAGVADGTLRPVDDARATAVVMAMGSLAMLLLPDQIARTLGEPAFGPTVLRRLTGPLLQLYTEGLYTDETVRRITEDSLAALDGAGSHGTEAGPEGSTR</sequence>
<feature type="domain" description="HTH tetR-type" evidence="3">
    <location>
        <begin position="15"/>
        <end position="75"/>
    </location>
</feature>
<dbReference type="Pfam" id="PF17933">
    <property type="entry name" value="TetR_C_25"/>
    <property type="match status" value="1"/>
</dbReference>
<dbReference type="InterPro" id="IPR050109">
    <property type="entry name" value="HTH-type_TetR-like_transc_reg"/>
</dbReference>
<evidence type="ECO:0000256" key="2">
    <source>
        <dbReference type="PROSITE-ProRule" id="PRU00335"/>
    </source>
</evidence>
<reference evidence="4 5" key="1">
    <citation type="submission" date="2016-12" db="EMBL/GenBank/DDBJ databases">
        <title>Draft genome of Tersicoccus phoenicis 1P05MA.</title>
        <authorList>
            <person name="Nakajima Y."/>
            <person name="Yoshizawa S."/>
            <person name="Nakamura K."/>
            <person name="Ogura Y."/>
            <person name="Hayashi T."/>
            <person name="Kogure K."/>
        </authorList>
    </citation>
    <scope>NUCLEOTIDE SEQUENCE [LARGE SCALE GENOMIC DNA]</scope>
    <source>
        <strain evidence="4 5">1p05MA</strain>
    </source>
</reference>
<gene>
    <name evidence="4" type="ORF">BKD30_12095</name>
</gene>
<dbReference type="Gene3D" id="1.10.357.10">
    <property type="entry name" value="Tetracycline Repressor, domain 2"/>
    <property type="match status" value="1"/>
</dbReference>
<comment type="caution">
    <text evidence="4">The sequence shown here is derived from an EMBL/GenBank/DDBJ whole genome shotgun (WGS) entry which is preliminary data.</text>
</comment>
<dbReference type="InterPro" id="IPR001647">
    <property type="entry name" value="HTH_TetR"/>
</dbReference>
<keyword evidence="1 2" id="KW-0238">DNA-binding</keyword>
<dbReference type="AlphaFoldDB" id="A0A1R1L801"/>
<dbReference type="OrthoDB" id="3403733at2"/>
<dbReference type="InterPro" id="IPR041484">
    <property type="entry name" value="TetR_C_25"/>
</dbReference>
<accession>A0A1R1L801</accession>
<dbReference type="SUPFAM" id="SSF46689">
    <property type="entry name" value="Homeodomain-like"/>
    <property type="match status" value="1"/>
</dbReference>